<dbReference type="RefSeq" id="WP_051589763.1">
    <property type="nucleotide sequence ID" value="NZ_CP007514.1"/>
</dbReference>
<dbReference type="PANTHER" id="PTHR47017">
    <property type="entry name" value="ACYL-COA"/>
    <property type="match status" value="1"/>
</dbReference>
<dbReference type="HOGENOM" id="CLU_036032_1_0_11"/>
<dbReference type="AlphaFoldDB" id="A0A023X636"/>
<dbReference type="InterPro" id="IPR007434">
    <property type="entry name" value="FemAB-like"/>
</dbReference>
<gene>
    <name evidence="1" type="ORF">RradSPS_2378</name>
    <name evidence="2" type="ORF">SIL72_13640</name>
</gene>
<dbReference type="EMBL" id="CP007514">
    <property type="protein sequence ID" value="AHY47661.1"/>
    <property type="molecule type" value="Genomic_DNA"/>
</dbReference>
<dbReference type="PATRIC" id="fig|42256.3.peg.2422"/>
<keyword evidence="3" id="KW-1185">Reference proteome</keyword>
<accession>A0A023X636</accession>
<dbReference type="PANTHER" id="PTHR47017:SF1">
    <property type="entry name" value="ACYL-COA"/>
    <property type="match status" value="1"/>
</dbReference>
<dbReference type="Proteomes" id="UP000025229">
    <property type="component" value="Chromosome"/>
</dbReference>
<dbReference type="SUPFAM" id="SSF55729">
    <property type="entry name" value="Acyl-CoA N-acyltransferases (Nat)"/>
    <property type="match status" value="1"/>
</dbReference>
<reference evidence="1 3" key="1">
    <citation type="submission" date="2014-03" db="EMBL/GenBank/DDBJ databases">
        <title>Complete genome sequence of the Radio-Resistant Rubrobacter radiotolerans RSPS-4.</title>
        <authorList>
            <person name="Egas C.C."/>
            <person name="Barroso C.C."/>
            <person name="Froufe H.J.C."/>
            <person name="Pacheco J.J."/>
            <person name="Albuquerque L.L."/>
            <person name="da Costa M.M.S."/>
        </authorList>
    </citation>
    <scope>NUCLEOTIDE SEQUENCE [LARGE SCALE GENOMIC DNA]</scope>
    <source>
        <strain evidence="1 3">RSPS-4</strain>
    </source>
</reference>
<dbReference type="Proteomes" id="UP001281130">
    <property type="component" value="Unassembled WGS sequence"/>
</dbReference>
<name>A0A023X636_RUBRA</name>
<evidence type="ECO:0000313" key="1">
    <source>
        <dbReference type="EMBL" id="AHY47661.1"/>
    </source>
</evidence>
<evidence type="ECO:0000313" key="2">
    <source>
        <dbReference type="EMBL" id="MDX5895064.1"/>
    </source>
</evidence>
<dbReference type="STRING" id="42256.RradSPS_2378"/>
<dbReference type="EMBL" id="JAWXXX010000001">
    <property type="protein sequence ID" value="MDX5895064.1"/>
    <property type="molecule type" value="Genomic_DNA"/>
</dbReference>
<dbReference type="KEGG" id="rrd:RradSPS_2378"/>
<dbReference type="eggNOG" id="COG3146">
    <property type="taxonomic scope" value="Bacteria"/>
</dbReference>
<reference evidence="2" key="2">
    <citation type="submission" date="2023-11" db="EMBL/GenBank/DDBJ databases">
        <title>MicrobeMod: A computational toolkit for identifying prokaryotic methylation and restriction-modification with nanopore sequencing.</title>
        <authorList>
            <person name="Crits-Christoph A."/>
            <person name="Kang S.C."/>
            <person name="Lee H."/>
            <person name="Ostrov N."/>
        </authorList>
    </citation>
    <scope>NUCLEOTIDE SEQUENCE</scope>
    <source>
        <strain evidence="2">ATCC 51242</strain>
    </source>
</reference>
<dbReference type="Pfam" id="PF04339">
    <property type="entry name" value="FemAB_like"/>
    <property type="match status" value="1"/>
</dbReference>
<evidence type="ECO:0000313" key="3">
    <source>
        <dbReference type="Proteomes" id="UP000025229"/>
    </source>
</evidence>
<dbReference type="Gene3D" id="3.40.630.30">
    <property type="match status" value="1"/>
</dbReference>
<protein>
    <submittedName>
        <fullName evidence="2">Peptidogalycan biosysnthesis protein</fullName>
    </submittedName>
</protein>
<proteinExistence type="predicted"/>
<organism evidence="1 3">
    <name type="scientific">Rubrobacter radiotolerans</name>
    <name type="common">Arthrobacter radiotolerans</name>
    <dbReference type="NCBI Taxonomy" id="42256"/>
    <lineage>
        <taxon>Bacteria</taxon>
        <taxon>Bacillati</taxon>
        <taxon>Actinomycetota</taxon>
        <taxon>Rubrobacteria</taxon>
        <taxon>Rubrobacterales</taxon>
        <taxon>Rubrobacteraceae</taxon>
        <taxon>Rubrobacter</taxon>
    </lineage>
</organism>
<sequence>MRVESVQSISAVPPERWRAVEPRDFPFFDHEFLLALERSGSVGRGTGWSPVYLLCTGEEDDLLGALCAYVKTDSYGEYIFDWEWAHAYSRNGLPYYPKLTFAVPFTPATGPKLLLRGGLSRELASRVRDALLDAGRQVGEAVGVSSTHALFLPESEVEEFEDRGFALRHSMQFHWRNRGYEEFGDYLGALQSKRRRQILRERRQLDGDLRIERLTGEALDRRHAHAMYRFYLDTSDRKWGSPYLTGEFFEEVFETMADRILLVAASNGSGPGGMLAGALNFFKGDALFGRYWGTVEDRRNLHFELCYYQQTEFCIEHGLSLFEAGAQGEHKLARGFLPTTTYSAHRIHHPAFRRAIEEYIEEERRIVSANIAYYLRHDPFKSASA</sequence>
<dbReference type="InterPro" id="IPR016181">
    <property type="entry name" value="Acyl_CoA_acyltransferase"/>
</dbReference>